<dbReference type="Proteomes" id="UP000076603">
    <property type="component" value="Unassembled WGS sequence"/>
</dbReference>
<gene>
    <name evidence="1" type="ORF">CLMAG_28400</name>
</gene>
<dbReference type="Gene3D" id="1.10.3680.10">
    <property type="entry name" value="TerB-like"/>
    <property type="match status" value="1"/>
</dbReference>
<dbReference type="SUPFAM" id="SSF158682">
    <property type="entry name" value="TerB-like"/>
    <property type="match status" value="1"/>
</dbReference>
<proteinExistence type="predicted"/>
<evidence type="ECO:0000313" key="2">
    <source>
        <dbReference type="Proteomes" id="UP000076603"/>
    </source>
</evidence>
<name>A0A161YKM7_9CLOT</name>
<dbReference type="PATRIC" id="fig|1121326.3.peg.2854"/>
<sequence length="145" mass="16806">MFLNELNKKEAIDFIKIVETLAKIDDTFAQSEKELLSEYIEELSLTNETIESLDFEASVKELVSSTDRIRNIIYFELVGLALADGSYDEKEVEFLNNLAVQFDISTKKQKEFIDYFKIVKEVYESTFVDYESKIESLKKAAMDLL</sequence>
<reference evidence="1 2" key="1">
    <citation type="submission" date="2016-04" db="EMBL/GenBank/DDBJ databases">
        <title>Genome sequence of Clostridium magnum DSM 2767.</title>
        <authorList>
            <person name="Poehlein A."/>
            <person name="Uhlig R."/>
            <person name="Fischer R."/>
            <person name="Bahl H."/>
            <person name="Daniel R."/>
        </authorList>
    </citation>
    <scope>NUCLEOTIDE SEQUENCE [LARGE SCALE GENOMIC DNA]</scope>
    <source>
        <strain evidence="1 2">DSM 2767</strain>
    </source>
</reference>
<accession>A0A161YKM7</accession>
<dbReference type="EMBL" id="LWAE01000003">
    <property type="protein sequence ID" value="KZL91082.1"/>
    <property type="molecule type" value="Genomic_DNA"/>
</dbReference>
<dbReference type="STRING" id="1121326.CLMAG_28400"/>
<evidence type="ECO:0008006" key="3">
    <source>
        <dbReference type="Google" id="ProtNLM"/>
    </source>
</evidence>
<protein>
    <recommendedName>
        <fullName evidence="3">Tellurite resistance protein TerB</fullName>
    </recommendedName>
</protein>
<organism evidence="1 2">
    <name type="scientific">Clostridium magnum DSM 2767</name>
    <dbReference type="NCBI Taxonomy" id="1121326"/>
    <lineage>
        <taxon>Bacteria</taxon>
        <taxon>Bacillati</taxon>
        <taxon>Bacillota</taxon>
        <taxon>Clostridia</taxon>
        <taxon>Eubacteriales</taxon>
        <taxon>Clostridiaceae</taxon>
        <taxon>Clostridium</taxon>
    </lineage>
</organism>
<dbReference type="CDD" id="cd07177">
    <property type="entry name" value="terB_like"/>
    <property type="match status" value="1"/>
</dbReference>
<dbReference type="InterPro" id="IPR029024">
    <property type="entry name" value="TerB-like"/>
</dbReference>
<comment type="caution">
    <text evidence="1">The sequence shown here is derived from an EMBL/GenBank/DDBJ whole genome shotgun (WGS) entry which is preliminary data.</text>
</comment>
<dbReference type="OrthoDB" id="1934251at2"/>
<keyword evidence="2" id="KW-1185">Reference proteome</keyword>
<evidence type="ECO:0000313" key="1">
    <source>
        <dbReference type="EMBL" id="KZL91082.1"/>
    </source>
</evidence>
<dbReference type="AlphaFoldDB" id="A0A161YKM7"/>
<dbReference type="RefSeq" id="WP_066623162.1">
    <property type="nucleotide sequence ID" value="NZ_FQXL01000091.1"/>
</dbReference>